<feature type="compositionally biased region" description="Low complexity" evidence="1">
    <location>
        <begin position="239"/>
        <end position="256"/>
    </location>
</feature>
<reference evidence="3 4" key="1">
    <citation type="journal article" date="2015" name="Genome Biol.">
        <title>Comparative genomics of Steinernema reveals deeply conserved gene regulatory networks.</title>
        <authorList>
            <person name="Dillman A.R."/>
            <person name="Macchietto M."/>
            <person name="Porter C.F."/>
            <person name="Rogers A."/>
            <person name="Williams B."/>
            <person name="Antoshechkin I."/>
            <person name="Lee M.M."/>
            <person name="Goodwin Z."/>
            <person name="Lu X."/>
            <person name="Lewis E.E."/>
            <person name="Goodrich-Blair H."/>
            <person name="Stock S.P."/>
            <person name="Adams B.J."/>
            <person name="Sternberg P.W."/>
            <person name="Mortazavi A."/>
        </authorList>
    </citation>
    <scope>NUCLEOTIDE SEQUENCE [LARGE SCALE GENOMIC DNA]</scope>
    <source>
        <strain evidence="3 4">ALL</strain>
    </source>
</reference>
<comment type="caution">
    <text evidence="3">The sequence shown here is derived from an EMBL/GenBank/DDBJ whole genome shotgun (WGS) entry which is preliminary data.</text>
</comment>
<feature type="region of interest" description="Disordered" evidence="1">
    <location>
        <begin position="1"/>
        <end position="50"/>
    </location>
</feature>
<gene>
    <name evidence="3" type="ORF">L596_007152</name>
</gene>
<feature type="region of interest" description="Disordered" evidence="1">
    <location>
        <begin position="237"/>
        <end position="268"/>
    </location>
</feature>
<dbReference type="PROSITE" id="PS50888">
    <property type="entry name" value="BHLH"/>
    <property type="match status" value="1"/>
</dbReference>
<evidence type="ECO:0000259" key="2">
    <source>
        <dbReference type="PROSITE" id="PS50888"/>
    </source>
</evidence>
<dbReference type="Proteomes" id="UP000298663">
    <property type="component" value="Unassembled WGS sequence"/>
</dbReference>
<dbReference type="AlphaFoldDB" id="A0A4U5P9F6"/>
<dbReference type="OrthoDB" id="10660896at2759"/>
<sequence length="297" mass="34115">MSGHVLNRKEKKKNDEEKRRKNIGWAKDRLKKTLDSVRGSRQGSSKRPQENVASNVYLAAIELLTALWEQHCQREQIPDALQSLSVETLKQKFNKHEGARTQCGGKENRKWGEKLRRNKEKLCITYLKKLIVVIKPELHTQSKLEKADVIKKTEELISEFCISENSPHILSRSTPSLAYSMNPMYHLPSSPPCFMKPIPFHPTISPVHTPLQHFMPSFPQAMYMHLPPYPYSLMTPVQSSPSDSGISSSTSSPESPQRSRKRKCSTEREDFVDVVGNTNCPKKPKMKTKFAVWQPWY</sequence>
<name>A0A4U5P9F6_STECR</name>
<keyword evidence="4" id="KW-1185">Reference proteome</keyword>
<feature type="compositionally biased region" description="Basic and acidic residues" evidence="1">
    <location>
        <begin position="26"/>
        <end position="35"/>
    </location>
</feature>
<dbReference type="InterPro" id="IPR036638">
    <property type="entry name" value="HLH_DNA-bd_sf"/>
</dbReference>
<evidence type="ECO:0000313" key="3">
    <source>
        <dbReference type="EMBL" id="TKR92514.1"/>
    </source>
</evidence>
<dbReference type="EMBL" id="AZBU02000002">
    <property type="protein sequence ID" value="TKR92514.1"/>
    <property type="molecule type" value="Genomic_DNA"/>
</dbReference>
<feature type="domain" description="BHLH" evidence="2">
    <location>
        <begin position="104"/>
        <end position="160"/>
    </location>
</feature>
<feature type="compositionally biased region" description="Polar residues" evidence="1">
    <location>
        <begin position="39"/>
        <end position="50"/>
    </location>
</feature>
<organism evidence="3 4">
    <name type="scientific">Steinernema carpocapsae</name>
    <name type="common">Entomopathogenic nematode</name>
    <dbReference type="NCBI Taxonomy" id="34508"/>
    <lineage>
        <taxon>Eukaryota</taxon>
        <taxon>Metazoa</taxon>
        <taxon>Ecdysozoa</taxon>
        <taxon>Nematoda</taxon>
        <taxon>Chromadorea</taxon>
        <taxon>Rhabditida</taxon>
        <taxon>Tylenchina</taxon>
        <taxon>Panagrolaimomorpha</taxon>
        <taxon>Strongyloidoidea</taxon>
        <taxon>Steinernematidae</taxon>
        <taxon>Steinernema</taxon>
    </lineage>
</organism>
<dbReference type="GO" id="GO:0046983">
    <property type="term" value="F:protein dimerization activity"/>
    <property type="evidence" value="ECO:0007669"/>
    <property type="project" value="InterPro"/>
</dbReference>
<dbReference type="InterPro" id="IPR011598">
    <property type="entry name" value="bHLH_dom"/>
</dbReference>
<accession>A0A4U5P9F6</accession>
<reference evidence="3 4" key="2">
    <citation type="journal article" date="2019" name="G3 (Bethesda)">
        <title>Hybrid Assembly of the Genome of the Entomopathogenic Nematode Steinernema carpocapsae Identifies the X-Chromosome.</title>
        <authorList>
            <person name="Serra L."/>
            <person name="Macchietto M."/>
            <person name="Macias-Munoz A."/>
            <person name="McGill C.J."/>
            <person name="Rodriguez I.M."/>
            <person name="Rodriguez B."/>
            <person name="Murad R."/>
            <person name="Mortazavi A."/>
        </authorList>
    </citation>
    <scope>NUCLEOTIDE SEQUENCE [LARGE SCALE GENOMIC DNA]</scope>
    <source>
        <strain evidence="3 4">ALL</strain>
    </source>
</reference>
<dbReference type="SUPFAM" id="SSF47459">
    <property type="entry name" value="HLH, helix-loop-helix DNA-binding domain"/>
    <property type="match status" value="1"/>
</dbReference>
<evidence type="ECO:0000256" key="1">
    <source>
        <dbReference type="SAM" id="MobiDB-lite"/>
    </source>
</evidence>
<protein>
    <recommendedName>
        <fullName evidence="2">BHLH domain-containing protein</fullName>
    </recommendedName>
</protein>
<evidence type="ECO:0000313" key="4">
    <source>
        <dbReference type="Proteomes" id="UP000298663"/>
    </source>
</evidence>
<dbReference type="CDD" id="cd00083">
    <property type="entry name" value="bHLH_SF"/>
    <property type="match status" value="1"/>
</dbReference>
<proteinExistence type="predicted"/>